<dbReference type="AlphaFoldDB" id="A0A0L6UCF5"/>
<comment type="caution">
    <text evidence="2">The sequence shown here is derived from an EMBL/GenBank/DDBJ whole genome shotgun (WGS) entry which is preliminary data.</text>
</comment>
<evidence type="ECO:0000313" key="2">
    <source>
        <dbReference type="EMBL" id="KNZ45917.1"/>
    </source>
</evidence>
<name>A0A0L6UCF5_9BASI</name>
<dbReference type="PANTHER" id="PTHR46579">
    <property type="entry name" value="F5/8 TYPE C DOMAIN-CONTAINING PROTEIN-RELATED"/>
    <property type="match status" value="1"/>
</dbReference>
<dbReference type="EMBL" id="LAVV01013161">
    <property type="protein sequence ID" value="KNZ45917.1"/>
    <property type="molecule type" value="Genomic_DNA"/>
</dbReference>
<accession>A0A0L6UCF5</accession>
<dbReference type="OrthoDB" id="3239894at2759"/>
<proteinExistence type="predicted"/>
<dbReference type="Proteomes" id="UP000037035">
    <property type="component" value="Unassembled WGS sequence"/>
</dbReference>
<protein>
    <submittedName>
        <fullName evidence="2">Uncharacterized protein</fullName>
    </submittedName>
</protein>
<feature type="compositionally biased region" description="Polar residues" evidence="1">
    <location>
        <begin position="111"/>
        <end position="130"/>
    </location>
</feature>
<sequence>MGAWGAIVLEAQPPCHISYYSTLQAVEHLSGMVTIAYPLAVIDLCAQETLPTYGNNQLKELVFGHYWKKNSATHKQHLEELRGSGRTALSPALTNRSEWANQQTSGIIINNLRPNTSKSSSGNVLSAAHTNRSESKLPPLENSNNNPDIWFPITIETIISHLHLTPKIHMRTCCPQCFSLYRTDNTPSQFSFRATPKSQLCESSLSPGKFVFQSLVEWLGMFLNCPGIEEHLEILVKHISVSGAMEDIWDSQAWKEYKDSEGRIIRSRLGPGVCNLPAIRKIRHSSARHLCQFCNVKKTTLDVVDNAKTNSKRKRIVTRHGVRYFVLLKLPYFDLTDNSVVEPMHNIFLGLLRHHSTKFFGLKKKENNHRSDPDDLNRLVQQDDISDLRKKLSFRGLPVQSNKHLAVFYFTLDNLQSLCTVIQEIRLPSHIGRIPGTVGQPKGGKLKAEKLINLFSILLITTFLLSMKKSSSQLSISNLVHQNRITNEDINNLEEHLKLYCQGILRLYPQCISCLGPAPCWTAWTFERLNGSLAAIPTNKKIGGSDFFYTK</sequence>
<keyword evidence="3" id="KW-1185">Reference proteome</keyword>
<evidence type="ECO:0000313" key="3">
    <source>
        <dbReference type="Proteomes" id="UP000037035"/>
    </source>
</evidence>
<dbReference type="VEuPathDB" id="FungiDB:VP01_76g15"/>
<evidence type="ECO:0000256" key="1">
    <source>
        <dbReference type="SAM" id="MobiDB-lite"/>
    </source>
</evidence>
<gene>
    <name evidence="2" type="ORF">VP01_76g15</name>
</gene>
<feature type="region of interest" description="Disordered" evidence="1">
    <location>
        <begin position="111"/>
        <end position="141"/>
    </location>
</feature>
<organism evidence="2 3">
    <name type="scientific">Puccinia sorghi</name>
    <dbReference type="NCBI Taxonomy" id="27349"/>
    <lineage>
        <taxon>Eukaryota</taxon>
        <taxon>Fungi</taxon>
        <taxon>Dikarya</taxon>
        <taxon>Basidiomycota</taxon>
        <taxon>Pucciniomycotina</taxon>
        <taxon>Pucciniomycetes</taxon>
        <taxon>Pucciniales</taxon>
        <taxon>Pucciniaceae</taxon>
        <taxon>Puccinia</taxon>
    </lineage>
</organism>
<reference evidence="2 3" key="1">
    <citation type="submission" date="2015-08" db="EMBL/GenBank/DDBJ databases">
        <title>Next Generation Sequencing and Analysis of the Genome of Puccinia sorghi L Schw, the Causal Agent of Maize Common Rust.</title>
        <authorList>
            <person name="Rochi L."/>
            <person name="Burguener G."/>
            <person name="Darino M."/>
            <person name="Turjanski A."/>
            <person name="Kreff E."/>
            <person name="Dieguez M.J."/>
            <person name="Sacco F."/>
        </authorList>
    </citation>
    <scope>NUCLEOTIDE SEQUENCE [LARGE SCALE GENOMIC DNA]</scope>
    <source>
        <strain evidence="2 3">RO10H11247</strain>
    </source>
</reference>
<dbReference type="PANTHER" id="PTHR46579:SF1">
    <property type="entry name" value="F5_8 TYPE C DOMAIN-CONTAINING PROTEIN"/>
    <property type="match status" value="1"/>
</dbReference>